<dbReference type="InterPro" id="IPR059116">
    <property type="entry name" value="P2X_receptor"/>
</dbReference>
<dbReference type="GO" id="GO:0070588">
    <property type="term" value="P:calcium ion transmembrane transport"/>
    <property type="evidence" value="ECO:0007669"/>
    <property type="project" value="TreeGrafter"/>
</dbReference>
<keyword evidence="8" id="KW-1071">Ligand-gated ion channel</keyword>
<keyword evidence="9" id="KW-0407">Ion channel</keyword>
<keyword evidence="4 10" id="KW-0812">Transmembrane</keyword>
<comment type="similarity">
    <text evidence="2">Belongs to the P2X receptor family.</text>
</comment>
<dbReference type="GO" id="GO:0012505">
    <property type="term" value="C:endomembrane system"/>
    <property type="evidence" value="ECO:0007669"/>
    <property type="project" value="UniProtKB-SubCell"/>
</dbReference>
<comment type="caution">
    <text evidence="11">The sequence shown here is derived from an EMBL/GenBank/DDBJ whole genome shotgun (WGS) entry which is preliminary data.</text>
</comment>
<dbReference type="Gene3D" id="2.60.490.10">
    <property type="entry name" value="atp-gated p2x4 ion channel domain"/>
    <property type="match status" value="1"/>
</dbReference>
<evidence type="ECO:0000256" key="9">
    <source>
        <dbReference type="ARBA" id="ARBA00023303"/>
    </source>
</evidence>
<evidence type="ECO:0000256" key="1">
    <source>
        <dbReference type="ARBA" id="ARBA00004308"/>
    </source>
</evidence>
<reference evidence="11 12" key="1">
    <citation type="journal article" date="2018" name="Sci. Rep.">
        <title>Genomic signatures of local adaptation to the degree of environmental predictability in rotifers.</title>
        <authorList>
            <person name="Franch-Gras L."/>
            <person name="Hahn C."/>
            <person name="Garcia-Roger E.M."/>
            <person name="Carmona M.J."/>
            <person name="Serra M."/>
            <person name="Gomez A."/>
        </authorList>
    </citation>
    <scope>NUCLEOTIDE SEQUENCE [LARGE SCALE GENOMIC DNA]</scope>
    <source>
        <strain evidence="11">HYR1</strain>
    </source>
</reference>
<gene>
    <name evidence="11" type="ORF">BpHYR1_038316</name>
</gene>
<dbReference type="OrthoDB" id="494673at2759"/>
<dbReference type="PANTHER" id="PTHR10125">
    <property type="entry name" value="P2X PURINOCEPTOR"/>
    <property type="match status" value="1"/>
</dbReference>
<sequence length="150" mass="17654">MGLASKKSKLYIVKKFFSSIFFGYFSYTTVREAKIHNFLIAFIFRILQLLIFIYIIGWDIIKNKSYQATDSVSSTVTSKVKGLGYVKYPDRLRTLDPEFLHRSQFNYRIFDTADYIVPPNEYNSVFLMTNFVETIQTQSLCSEDFTKTYF</sequence>
<keyword evidence="3" id="KW-0813">Transport</keyword>
<dbReference type="GO" id="GO:0004931">
    <property type="term" value="F:extracellularly ATP-gated monoatomic cation channel activity"/>
    <property type="evidence" value="ECO:0007669"/>
    <property type="project" value="TreeGrafter"/>
</dbReference>
<dbReference type="Pfam" id="PF00864">
    <property type="entry name" value="P2X_receptor"/>
    <property type="match status" value="1"/>
</dbReference>
<dbReference type="InterPro" id="IPR027309">
    <property type="entry name" value="P2X_extracellular_dom_sf"/>
</dbReference>
<evidence type="ECO:0000256" key="2">
    <source>
        <dbReference type="ARBA" id="ARBA00009848"/>
    </source>
</evidence>
<protein>
    <submittedName>
        <fullName evidence="11">P2X purinoceptor 4</fullName>
    </submittedName>
</protein>
<dbReference type="PANTHER" id="PTHR10125:SF31">
    <property type="entry name" value="P2X RECEPTOR E"/>
    <property type="match status" value="1"/>
</dbReference>
<dbReference type="GO" id="GO:0098794">
    <property type="term" value="C:postsynapse"/>
    <property type="evidence" value="ECO:0007669"/>
    <property type="project" value="GOC"/>
</dbReference>
<evidence type="ECO:0000256" key="5">
    <source>
        <dbReference type="ARBA" id="ARBA00022989"/>
    </source>
</evidence>
<feature type="transmembrane region" description="Helical" evidence="10">
    <location>
        <begin position="35"/>
        <end position="56"/>
    </location>
</feature>
<dbReference type="Gene3D" id="1.10.287.940">
    <property type="entry name" value="atp-gated p2x4 ion channel"/>
    <property type="match status" value="1"/>
</dbReference>
<keyword evidence="6" id="KW-0406">Ion transport</keyword>
<evidence type="ECO:0000256" key="3">
    <source>
        <dbReference type="ARBA" id="ARBA00022448"/>
    </source>
</evidence>
<evidence type="ECO:0000313" key="11">
    <source>
        <dbReference type="EMBL" id="RNA03742.1"/>
    </source>
</evidence>
<comment type="subcellular location">
    <subcellularLocation>
        <location evidence="1">Endomembrane system</location>
    </subcellularLocation>
</comment>
<dbReference type="Proteomes" id="UP000276133">
    <property type="component" value="Unassembled WGS sequence"/>
</dbReference>
<keyword evidence="7 10" id="KW-0472">Membrane</keyword>
<dbReference type="STRING" id="10195.A0A3M7PX14"/>
<organism evidence="11 12">
    <name type="scientific">Brachionus plicatilis</name>
    <name type="common">Marine rotifer</name>
    <name type="synonym">Brachionus muelleri</name>
    <dbReference type="NCBI Taxonomy" id="10195"/>
    <lineage>
        <taxon>Eukaryota</taxon>
        <taxon>Metazoa</taxon>
        <taxon>Spiralia</taxon>
        <taxon>Gnathifera</taxon>
        <taxon>Rotifera</taxon>
        <taxon>Eurotatoria</taxon>
        <taxon>Monogononta</taxon>
        <taxon>Pseudotrocha</taxon>
        <taxon>Ploima</taxon>
        <taxon>Brachionidae</taxon>
        <taxon>Brachionus</taxon>
    </lineage>
</organism>
<proteinExistence type="inferred from homology"/>
<feature type="non-terminal residue" evidence="11">
    <location>
        <position position="150"/>
    </location>
</feature>
<accession>A0A3M7PX14</accession>
<evidence type="ECO:0000256" key="6">
    <source>
        <dbReference type="ARBA" id="ARBA00023065"/>
    </source>
</evidence>
<keyword evidence="12" id="KW-1185">Reference proteome</keyword>
<dbReference type="GO" id="GO:0016020">
    <property type="term" value="C:membrane"/>
    <property type="evidence" value="ECO:0007669"/>
    <property type="project" value="TreeGrafter"/>
</dbReference>
<evidence type="ECO:0000256" key="8">
    <source>
        <dbReference type="ARBA" id="ARBA00023286"/>
    </source>
</evidence>
<name>A0A3M7PX14_BRAPC</name>
<keyword evidence="5 10" id="KW-1133">Transmembrane helix</keyword>
<evidence type="ECO:0000256" key="7">
    <source>
        <dbReference type="ARBA" id="ARBA00023136"/>
    </source>
</evidence>
<evidence type="ECO:0000313" key="12">
    <source>
        <dbReference type="Proteomes" id="UP000276133"/>
    </source>
</evidence>
<evidence type="ECO:0000256" key="10">
    <source>
        <dbReference type="SAM" id="Phobius"/>
    </source>
</evidence>
<feature type="transmembrane region" description="Helical" evidence="10">
    <location>
        <begin position="12"/>
        <end position="29"/>
    </location>
</feature>
<dbReference type="AlphaFoldDB" id="A0A3M7PX14"/>
<dbReference type="EMBL" id="REGN01008376">
    <property type="protein sequence ID" value="RNA03742.1"/>
    <property type="molecule type" value="Genomic_DNA"/>
</dbReference>
<evidence type="ECO:0000256" key="4">
    <source>
        <dbReference type="ARBA" id="ARBA00022692"/>
    </source>
</evidence>